<reference evidence="6" key="1">
    <citation type="journal article" date="2016" name="Nat. Commun.">
        <title>The Gonium pectorale genome demonstrates co-option of cell cycle regulation during the evolution of multicellularity.</title>
        <authorList>
            <person name="Hanschen E.R."/>
            <person name="Marriage T.N."/>
            <person name="Ferris P.J."/>
            <person name="Hamaji T."/>
            <person name="Toyoda A."/>
            <person name="Fujiyama A."/>
            <person name="Neme R."/>
            <person name="Noguchi H."/>
            <person name="Minakuchi Y."/>
            <person name="Suzuki M."/>
            <person name="Kawai-Toyooka H."/>
            <person name="Smith D.R."/>
            <person name="Sparks H."/>
            <person name="Anderson J."/>
            <person name="Bakaric R."/>
            <person name="Luria V."/>
            <person name="Karger A."/>
            <person name="Kirschner M.W."/>
            <person name="Durand P.M."/>
            <person name="Michod R.E."/>
            <person name="Nozaki H."/>
            <person name="Olson B.J."/>
        </authorList>
    </citation>
    <scope>NUCLEOTIDE SEQUENCE [LARGE SCALE GENOMIC DNA]</scope>
    <source>
        <strain evidence="6">NIES-2863</strain>
    </source>
</reference>
<feature type="compositionally biased region" description="Acidic residues" evidence="2">
    <location>
        <begin position="148"/>
        <end position="175"/>
    </location>
</feature>
<dbReference type="STRING" id="33097.A0A150G574"/>
<dbReference type="InterPro" id="IPR039223">
    <property type="entry name" value="AATF/Bfr2"/>
</dbReference>
<keyword evidence="6" id="KW-1185">Reference proteome</keyword>
<feature type="region of interest" description="Disordered" evidence="2">
    <location>
        <begin position="304"/>
        <end position="349"/>
    </location>
</feature>
<feature type="domain" description="Apoptosis-antagonizing transcription factor C-terminal" evidence="3">
    <location>
        <begin position="485"/>
        <end position="555"/>
    </location>
</feature>
<evidence type="ECO:0000313" key="5">
    <source>
        <dbReference type="EMBL" id="KXZ45036.1"/>
    </source>
</evidence>
<evidence type="ECO:0000256" key="1">
    <source>
        <dbReference type="ARBA" id="ARBA00008966"/>
    </source>
</evidence>
<feature type="compositionally biased region" description="Low complexity" evidence="2">
    <location>
        <begin position="86"/>
        <end position="119"/>
    </location>
</feature>
<sequence length="560" mass="58699">MLLRGDITLEDEAYRGRRTSRAAIFGEDGDADDVDDDEDDDEGSDLDLDLDLSGGGDDGDGGNSDDADEDEEEEHDARGRRRRAADAAGPSGRAEGAAAGRRAAAAGTKLANGRASASAGAGGRDGSGLGSDDEELGSLGSSDGGDTSGDEEDGFGGEDGLLDGDDGEDDEEEEEPRAAKRQRAAAAETATANDPALAALEAEYEALAAEDEQQLTALREKGERDRVKGVAVRNQQILYERALEQRIRLQRCLQASNGLPRPATHAVLRAAAPEVAQGLSQLASAARETLSQLLELQRTLMARNPGIAMPPQPTKPPRSSKPSKQQPADRDDGEGPSGRGDGNDGGSEATDALWARLSAQTAALGPFRDASLDSWHRRTVLSSGSGALRNSGLRALNQSVSSQVAALMRDPAKFIKRTRLTLSACPRVLCEPPRASAAAAAADALTAEAAEADAAGATSASVAADAAGLEEEDRDPETYDDSEFYQQLLKEFLDKGLTGATAAAPKAAKKRKQVDRRASKGRKLRYQVQDKLVAFMAPVDLQPPPFAANLFSNLFGHAGN</sequence>
<feature type="compositionally biased region" description="Gly residues" evidence="2">
    <location>
        <begin position="120"/>
        <end position="129"/>
    </location>
</feature>
<feature type="compositionally biased region" description="Acidic residues" evidence="2">
    <location>
        <begin position="27"/>
        <end position="50"/>
    </location>
</feature>
<proteinExistence type="inferred from homology"/>
<comment type="caution">
    <text evidence="5">The sequence shown here is derived from an EMBL/GenBank/DDBJ whole genome shotgun (WGS) entry which is preliminary data.</text>
</comment>
<organism evidence="5 6">
    <name type="scientific">Gonium pectorale</name>
    <name type="common">Green alga</name>
    <dbReference type="NCBI Taxonomy" id="33097"/>
    <lineage>
        <taxon>Eukaryota</taxon>
        <taxon>Viridiplantae</taxon>
        <taxon>Chlorophyta</taxon>
        <taxon>core chlorophytes</taxon>
        <taxon>Chlorophyceae</taxon>
        <taxon>CS clade</taxon>
        <taxon>Chlamydomonadales</taxon>
        <taxon>Volvocaceae</taxon>
        <taxon>Gonium</taxon>
    </lineage>
</organism>
<dbReference type="Pfam" id="PF08164">
    <property type="entry name" value="TRAUB"/>
    <property type="match status" value="1"/>
</dbReference>
<evidence type="ECO:0000259" key="4">
    <source>
        <dbReference type="Pfam" id="PF13339"/>
    </source>
</evidence>
<dbReference type="InterPro" id="IPR025160">
    <property type="entry name" value="AATF"/>
</dbReference>
<evidence type="ECO:0000259" key="3">
    <source>
        <dbReference type="Pfam" id="PF08164"/>
    </source>
</evidence>
<protein>
    <submittedName>
        <fullName evidence="5">Uncharacterized protein</fullName>
    </submittedName>
</protein>
<accession>A0A150G574</accession>
<dbReference type="GO" id="GO:0005730">
    <property type="term" value="C:nucleolus"/>
    <property type="evidence" value="ECO:0007669"/>
    <property type="project" value="TreeGrafter"/>
</dbReference>
<feature type="region of interest" description="Disordered" evidence="2">
    <location>
        <begin position="1"/>
        <end position="194"/>
    </location>
</feature>
<evidence type="ECO:0000313" key="6">
    <source>
        <dbReference type="Proteomes" id="UP000075714"/>
    </source>
</evidence>
<feature type="compositionally biased region" description="Gly residues" evidence="2">
    <location>
        <begin position="335"/>
        <end position="345"/>
    </location>
</feature>
<dbReference type="OrthoDB" id="5783963at2759"/>
<name>A0A150G574_GONPE</name>
<dbReference type="InterPro" id="IPR012617">
    <property type="entry name" value="AATF_C"/>
</dbReference>
<dbReference type="AlphaFoldDB" id="A0A150G574"/>
<feature type="compositionally biased region" description="Low complexity" evidence="2">
    <location>
        <begin position="184"/>
        <end position="194"/>
    </location>
</feature>
<feature type="compositionally biased region" description="Acidic residues" evidence="2">
    <location>
        <begin position="57"/>
        <end position="74"/>
    </location>
</feature>
<evidence type="ECO:0000256" key="2">
    <source>
        <dbReference type="SAM" id="MobiDB-lite"/>
    </source>
</evidence>
<dbReference type="Proteomes" id="UP000075714">
    <property type="component" value="Unassembled WGS sequence"/>
</dbReference>
<dbReference type="PANTHER" id="PTHR15565">
    <property type="entry name" value="AATF PROTEIN APOPTOSIS ANTAGONIZING TRANSCRIPTION FACTOR"/>
    <property type="match status" value="1"/>
</dbReference>
<dbReference type="PANTHER" id="PTHR15565:SF0">
    <property type="entry name" value="PROTEIN AATF"/>
    <property type="match status" value="1"/>
</dbReference>
<dbReference type="EMBL" id="LSYV01000060">
    <property type="protein sequence ID" value="KXZ45036.1"/>
    <property type="molecule type" value="Genomic_DNA"/>
</dbReference>
<comment type="similarity">
    <text evidence="1">Belongs to the AATF family.</text>
</comment>
<dbReference type="Pfam" id="PF13339">
    <property type="entry name" value="AATF-Che1"/>
    <property type="match status" value="1"/>
</dbReference>
<feature type="domain" description="AATF leucine zipper-containing" evidence="4">
    <location>
        <begin position="225"/>
        <end position="378"/>
    </location>
</feature>
<gene>
    <name evidence="5" type="ORF">GPECTOR_59g644</name>
</gene>